<comment type="caution">
    <text evidence="1">The sequence shown here is derived from an EMBL/GenBank/DDBJ whole genome shotgun (WGS) entry which is preliminary data.</text>
</comment>
<protein>
    <submittedName>
        <fullName evidence="1">FKBP-type peptidyl-prolyl cis-trans isomerase</fullName>
        <ecNumber evidence="1">5.2.1.8</ecNumber>
    </submittedName>
</protein>
<evidence type="ECO:0000313" key="2">
    <source>
        <dbReference type="Proteomes" id="UP001364695"/>
    </source>
</evidence>
<sequence>MAPPPGIEITELKAGNGDAARPGRRVRVHYTGWLYDADAPEGKGAKFDSSRDRGQAFSFALGLGQVIRGWDEGVAGMQPGGQRRLLIPPHLGYGARGAGGVIPPNATLVFDVELLD</sequence>
<keyword evidence="2" id="KW-1185">Reference proteome</keyword>
<gene>
    <name evidence="1" type="ORF">RV045_02300</name>
</gene>
<name>A0ACC6NZ58_9BURK</name>
<accession>A0ACC6NZ58</accession>
<dbReference type="EMBL" id="JAWDIE010000003">
    <property type="protein sequence ID" value="MEJ7137260.1"/>
    <property type="molecule type" value="Genomic_DNA"/>
</dbReference>
<evidence type="ECO:0000313" key="1">
    <source>
        <dbReference type="EMBL" id="MEJ7137260.1"/>
    </source>
</evidence>
<dbReference type="EC" id="5.2.1.8" evidence="1"/>
<proteinExistence type="predicted"/>
<keyword evidence="1" id="KW-0413">Isomerase</keyword>
<dbReference type="Proteomes" id="UP001364695">
    <property type="component" value="Unassembled WGS sequence"/>
</dbReference>
<reference evidence="1" key="1">
    <citation type="submission" date="2023-10" db="EMBL/GenBank/DDBJ databases">
        <title>Amphibacter perezi, gen. nov., sp. nov. a novel taxa of the family Comamonadaceae, class Betaproteobacteria isolated from the skin microbiota of Pelophylax perezi from different populations.</title>
        <authorList>
            <person name="Costa S."/>
            <person name="Proenca D.N."/>
            <person name="Lopes I."/>
            <person name="Morais P.V."/>
        </authorList>
    </citation>
    <scope>NUCLEOTIDE SEQUENCE</scope>
    <source>
        <strain evidence="1">SL12-8</strain>
    </source>
</reference>
<organism evidence="1 2">
    <name type="scientific">Amphibiibacter pelophylacis</name>
    <dbReference type="NCBI Taxonomy" id="1799477"/>
    <lineage>
        <taxon>Bacteria</taxon>
        <taxon>Pseudomonadati</taxon>
        <taxon>Pseudomonadota</taxon>
        <taxon>Betaproteobacteria</taxon>
        <taxon>Burkholderiales</taxon>
        <taxon>Sphaerotilaceae</taxon>
        <taxon>Amphibiibacter</taxon>
    </lineage>
</organism>